<dbReference type="HOGENOM" id="CLU_2754061_0_0_9"/>
<dbReference type="AlphaFoldDB" id="A0A090Y9T1"/>
<accession>A0A090Y9T1</accession>
<comment type="caution">
    <text evidence="1">The sequence shown here is derived from an EMBL/GenBank/DDBJ whole genome shotgun (WGS) entry which is preliminary data.</text>
</comment>
<dbReference type="Proteomes" id="UP000029278">
    <property type="component" value="Unassembled WGS sequence"/>
</dbReference>
<organism evidence="1 2">
    <name type="scientific">Paenibacillus macerans</name>
    <name type="common">Bacillus macerans</name>
    <dbReference type="NCBI Taxonomy" id="44252"/>
    <lineage>
        <taxon>Bacteria</taxon>
        <taxon>Bacillati</taxon>
        <taxon>Bacillota</taxon>
        <taxon>Bacilli</taxon>
        <taxon>Bacillales</taxon>
        <taxon>Paenibacillaceae</taxon>
        <taxon>Paenibacillus</taxon>
    </lineage>
</organism>
<gene>
    <name evidence="1" type="ORF">DJ90_5862</name>
</gene>
<reference evidence="1 2" key="1">
    <citation type="submission" date="2014-04" db="EMBL/GenBank/DDBJ databases">
        <authorList>
            <person name="Bishop-Lilly K.A."/>
            <person name="Broomall S.M."/>
            <person name="Chain P.S."/>
            <person name="Chertkov O."/>
            <person name="Coyne S.R."/>
            <person name="Daligault H.E."/>
            <person name="Davenport K.W."/>
            <person name="Erkkila T."/>
            <person name="Frey K.G."/>
            <person name="Gibbons H.S."/>
            <person name="Gu W."/>
            <person name="Jaissle J."/>
            <person name="Johnson S.L."/>
            <person name="Koroleva G.I."/>
            <person name="Ladner J.T."/>
            <person name="Lo C.-C."/>
            <person name="Minogue T.D."/>
            <person name="Munk C."/>
            <person name="Palacios G.F."/>
            <person name="Redden C.L."/>
            <person name="Rosenzweig C.N."/>
            <person name="Scholz M.B."/>
            <person name="Teshima H."/>
            <person name="Xu Y."/>
        </authorList>
    </citation>
    <scope>NUCLEOTIDE SEQUENCE [LARGE SCALE GENOMIC DNA]</scope>
    <source>
        <strain evidence="1 2">8244</strain>
    </source>
</reference>
<proteinExistence type="predicted"/>
<evidence type="ECO:0000313" key="2">
    <source>
        <dbReference type="Proteomes" id="UP000029278"/>
    </source>
</evidence>
<name>A0A090Y9T1_PAEMA</name>
<dbReference type="EMBL" id="JMQA01000044">
    <property type="protein sequence ID" value="KFM94961.1"/>
    <property type="molecule type" value="Genomic_DNA"/>
</dbReference>
<dbReference type="Gene3D" id="3.40.190.290">
    <property type="match status" value="1"/>
</dbReference>
<sequence length="70" mass="7555">MSTNATTITEIAKNVGGTILPKSYGKTDVSDKVAIIPLADPAPQKRYLVYLKDSLESSIISAFVDHLISF</sequence>
<keyword evidence="2" id="KW-1185">Reference proteome</keyword>
<protein>
    <submittedName>
        <fullName evidence="1">LysR substrate binding domain protein</fullName>
    </submittedName>
</protein>
<evidence type="ECO:0000313" key="1">
    <source>
        <dbReference type="EMBL" id="KFM94961.1"/>
    </source>
</evidence>